<dbReference type="Pfam" id="PF00593">
    <property type="entry name" value="TonB_dep_Rec_b-barrel"/>
    <property type="match status" value="1"/>
</dbReference>
<dbReference type="InterPro" id="IPR000531">
    <property type="entry name" value="Beta-barrel_TonB"/>
</dbReference>
<evidence type="ECO:0000256" key="7">
    <source>
        <dbReference type="ARBA" id="ARBA00023237"/>
    </source>
</evidence>
<protein>
    <submittedName>
        <fullName evidence="13">TonB-dependent copper receptor</fullName>
    </submittedName>
</protein>
<dbReference type="NCBIfam" id="TIGR01778">
    <property type="entry name" value="TonB-copper"/>
    <property type="match status" value="1"/>
</dbReference>
<reference evidence="13" key="1">
    <citation type="journal article" date="2022" name="J Glob Antimicrob Resist">
        <title>Comparative analysis of IMP-4- and OXA-58-containing plasmids of three carbapenemase-producing Acinetobacter ursingii strains in the Netherlands.</title>
        <authorList>
            <person name="Hendrickx A.P.A."/>
            <person name="Schade R.P."/>
            <person name="Landman F."/>
            <person name="Bosch T."/>
            <person name="Schouls L.M."/>
            <person name="van Dijk K."/>
        </authorList>
    </citation>
    <scope>NUCLEOTIDE SEQUENCE</scope>
    <source>
        <strain evidence="13">RIVM_C010761</strain>
    </source>
</reference>
<dbReference type="PANTHER" id="PTHR30069:SF49">
    <property type="entry name" value="OUTER MEMBRANE PROTEIN C"/>
    <property type="match status" value="1"/>
</dbReference>
<evidence type="ECO:0000256" key="9">
    <source>
        <dbReference type="RuleBase" id="RU003357"/>
    </source>
</evidence>
<dbReference type="GO" id="GO:0015344">
    <property type="term" value="F:siderophore uptake transmembrane transporter activity"/>
    <property type="evidence" value="ECO:0007669"/>
    <property type="project" value="TreeGrafter"/>
</dbReference>
<evidence type="ECO:0000256" key="2">
    <source>
        <dbReference type="ARBA" id="ARBA00022448"/>
    </source>
</evidence>
<dbReference type="PANTHER" id="PTHR30069">
    <property type="entry name" value="TONB-DEPENDENT OUTER MEMBRANE RECEPTOR"/>
    <property type="match status" value="1"/>
</dbReference>
<dbReference type="GO" id="GO:0044718">
    <property type="term" value="P:siderophore transmembrane transport"/>
    <property type="evidence" value="ECO:0007669"/>
    <property type="project" value="TreeGrafter"/>
</dbReference>
<keyword evidence="4 8" id="KW-0812">Transmembrane</keyword>
<dbReference type="GO" id="GO:0009279">
    <property type="term" value="C:cell outer membrane"/>
    <property type="evidence" value="ECO:0007669"/>
    <property type="project" value="UniProtKB-SubCell"/>
</dbReference>
<keyword evidence="7 8" id="KW-0998">Cell outer membrane</keyword>
<feature type="domain" description="TonB-dependent receptor plug" evidence="12">
    <location>
        <begin position="55"/>
        <end position="150"/>
    </location>
</feature>
<keyword evidence="2 8" id="KW-0813">Transport</keyword>
<dbReference type="AlphaFoldDB" id="A0AA46PIY0"/>
<proteinExistence type="inferred from homology"/>
<dbReference type="Proteomes" id="UP001164081">
    <property type="component" value="Chromosome"/>
</dbReference>
<feature type="signal peptide" evidence="10">
    <location>
        <begin position="1"/>
        <end position="26"/>
    </location>
</feature>
<dbReference type="InterPro" id="IPR039426">
    <property type="entry name" value="TonB-dep_rcpt-like"/>
</dbReference>
<dbReference type="Gene3D" id="2.40.170.20">
    <property type="entry name" value="TonB-dependent receptor, beta-barrel domain"/>
    <property type="match status" value="1"/>
</dbReference>
<feature type="chain" id="PRO_5041363222" evidence="10">
    <location>
        <begin position="27"/>
        <end position="680"/>
    </location>
</feature>
<comment type="similarity">
    <text evidence="8 9">Belongs to the TonB-dependent receptor family.</text>
</comment>
<gene>
    <name evidence="13" type="ORF">LSO58_01465</name>
</gene>
<dbReference type="InterPro" id="IPR037066">
    <property type="entry name" value="Plug_dom_sf"/>
</dbReference>
<evidence type="ECO:0000313" key="13">
    <source>
        <dbReference type="EMBL" id="UYF75620.1"/>
    </source>
</evidence>
<dbReference type="Pfam" id="PF07715">
    <property type="entry name" value="Plug"/>
    <property type="match status" value="1"/>
</dbReference>
<evidence type="ECO:0000256" key="5">
    <source>
        <dbReference type="ARBA" id="ARBA00023077"/>
    </source>
</evidence>
<dbReference type="RefSeq" id="WP_263503650.1">
    <property type="nucleotide sequence ID" value="NZ_CP089044.1"/>
</dbReference>
<evidence type="ECO:0000256" key="8">
    <source>
        <dbReference type="PROSITE-ProRule" id="PRU01360"/>
    </source>
</evidence>
<dbReference type="InterPro" id="IPR036942">
    <property type="entry name" value="Beta-barrel_TonB_sf"/>
</dbReference>
<dbReference type="InterPro" id="IPR012910">
    <property type="entry name" value="Plug_dom"/>
</dbReference>
<keyword evidence="5 9" id="KW-0798">TonB box</keyword>
<comment type="subcellular location">
    <subcellularLocation>
        <location evidence="1 8">Cell outer membrane</location>
        <topology evidence="1 8">Multi-pass membrane protein</topology>
    </subcellularLocation>
</comment>
<dbReference type="CDD" id="cd01347">
    <property type="entry name" value="ligand_gated_channel"/>
    <property type="match status" value="1"/>
</dbReference>
<keyword evidence="13" id="KW-0675">Receptor</keyword>
<evidence type="ECO:0000259" key="11">
    <source>
        <dbReference type="Pfam" id="PF00593"/>
    </source>
</evidence>
<accession>A0AA46PIY0</accession>
<evidence type="ECO:0000256" key="4">
    <source>
        <dbReference type="ARBA" id="ARBA00022692"/>
    </source>
</evidence>
<dbReference type="PROSITE" id="PS52016">
    <property type="entry name" value="TONB_DEPENDENT_REC_3"/>
    <property type="match status" value="1"/>
</dbReference>
<keyword evidence="6 8" id="KW-0472">Membrane</keyword>
<keyword evidence="10" id="KW-0732">Signal</keyword>
<feature type="domain" description="TonB-dependent receptor-like beta-barrel" evidence="11">
    <location>
        <begin position="207"/>
        <end position="640"/>
    </location>
</feature>
<organism evidence="13 14">
    <name type="scientific">Acinetobacter ursingii</name>
    <dbReference type="NCBI Taxonomy" id="108980"/>
    <lineage>
        <taxon>Bacteria</taxon>
        <taxon>Pseudomonadati</taxon>
        <taxon>Pseudomonadota</taxon>
        <taxon>Gammaproteobacteria</taxon>
        <taxon>Moraxellales</taxon>
        <taxon>Moraxellaceae</taxon>
        <taxon>Acinetobacter</taxon>
    </lineage>
</organism>
<evidence type="ECO:0000256" key="6">
    <source>
        <dbReference type="ARBA" id="ARBA00023136"/>
    </source>
</evidence>
<name>A0AA46PIY0_9GAMM</name>
<evidence type="ECO:0000256" key="3">
    <source>
        <dbReference type="ARBA" id="ARBA00022452"/>
    </source>
</evidence>
<sequence>MTQTQFLLQPLSAAVLIALSSSGVFAEDDIQTKKMAPIVVTAQDNRLSNGLMVQANPKQPIQPVPATDGADYLQSIMGFNAIKNGGTNGDVTFRGMFGSRIKILTDGTENLGACPARMDAPTSYINPESYDRITVIKGPQTVQYANTGSAATVIFDREPENLTANQPYRGQASVLMGSYGRLDHNVEAAIGDETKYARINANRSVANDYQDGNGDKVHSNWERWNADLALGWKPTQDSWIELKGGKGDGEAAYAGRTMDGTQFQRESLGLHAEQKNLTDVIKKVEVQVDYSYNDHIMDNYKMRTPPMMPMAMEVTRRTLNTRAAITTEWDNFSVISGVDRQENKHAGNMYMRDANPIPPLDGDLRFESYGAFSEWTYRLNPNNKLVAGARFDHVKVGSAENDQERTDTNSSGFIRIESTLPEHGFKTYAGIGYVERSPDYWELYSTATDHGNGSTNMMGQSSYLMVNNLNNLKTEKTAQLDIGFEQQHGAWNTWASAYAGLINDFILVRYNAPNASQMYPLANNVDATIAGAEAGVGYQFNEHLQADLSAMYAWGENTTDNKPLPQIAPLEGRLNLRYVQEKYSLGLLWRAVAEQNRISLNDGNIVGYDMGKSKAFSTLAMNATYKYSEALDFSVGIDNLLDKAYSEHLNKSGAALFGYAANEQFNNIGRNYWARVSMKF</sequence>
<evidence type="ECO:0000256" key="10">
    <source>
        <dbReference type="SAM" id="SignalP"/>
    </source>
</evidence>
<dbReference type="Gene3D" id="2.170.130.10">
    <property type="entry name" value="TonB-dependent receptor, plug domain"/>
    <property type="match status" value="1"/>
</dbReference>
<evidence type="ECO:0000313" key="14">
    <source>
        <dbReference type="Proteomes" id="UP001164081"/>
    </source>
</evidence>
<evidence type="ECO:0000256" key="1">
    <source>
        <dbReference type="ARBA" id="ARBA00004571"/>
    </source>
</evidence>
<dbReference type="EMBL" id="CP089044">
    <property type="protein sequence ID" value="UYF75620.1"/>
    <property type="molecule type" value="Genomic_DNA"/>
</dbReference>
<dbReference type="InterPro" id="IPR010100">
    <property type="entry name" value="TonB-dep_Cu_rcpt"/>
</dbReference>
<evidence type="ECO:0000259" key="12">
    <source>
        <dbReference type="Pfam" id="PF07715"/>
    </source>
</evidence>
<dbReference type="SUPFAM" id="SSF56935">
    <property type="entry name" value="Porins"/>
    <property type="match status" value="1"/>
</dbReference>
<keyword evidence="3 8" id="KW-1134">Transmembrane beta strand</keyword>